<feature type="domain" description="Hypervirulence associated protein TUDOR" evidence="2">
    <location>
        <begin position="234"/>
        <end position="292"/>
    </location>
</feature>
<feature type="compositionally biased region" description="Basic and acidic residues" evidence="1">
    <location>
        <begin position="131"/>
        <end position="155"/>
    </location>
</feature>
<comment type="caution">
    <text evidence="3">The sequence shown here is derived from an EMBL/GenBank/DDBJ whole genome shotgun (WGS) entry which is preliminary data.</text>
</comment>
<reference evidence="3" key="1">
    <citation type="submission" date="2021-07" db="EMBL/GenBank/DDBJ databases">
        <title>Genome Resource of American Ginseng Black Spot Pathogen Alternaria panax.</title>
        <authorList>
            <person name="Qiu C."/>
            <person name="Wang W."/>
            <person name="Liu Z."/>
        </authorList>
    </citation>
    <scope>NUCLEOTIDE SEQUENCE</scope>
    <source>
        <strain evidence="3">BNCC115425</strain>
    </source>
</reference>
<feature type="compositionally biased region" description="Basic and acidic residues" evidence="1">
    <location>
        <begin position="45"/>
        <end position="67"/>
    </location>
</feature>
<proteinExistence type="predicted"/>
<accession>A0AAD4FEV4</accession>
<keyword evidence="4" id="KW-1185">Reference proteome</keyword>
<dbReference type="EMBL" id="JAANER010000006">
    <property type="protein sequence ID" value="KAG9188105.1"/>
    <property type="molecule type" value="Genomic_DNA"/>
</dbReference>
<dbReference type="AlphaFoldDB" id="A0AAD4FEV4"/>
<feature type="compositionally biased region" description="Basic and acidic residues" evidence="1">
    <location>
        <begin position="82"/>
        <end position="118"/>
    </location>
</feature>
<gene>
    <name evidence="3" type="ORF">G6011_02028</name>
</gene>
<name>A0AAD4FEV4_9PLEO</name>
<sequence>MPSKTNDKYTNPELRDQVKEEMQAGDKGGAPGQWSARKAQMMASEYKKRGGEYTTDQKDETAKHLDEWTEEEWQAKQGSGSAKDENGLEHRYLPKKAWEQMSEKEKEETDAKKQEGSKAGKQHVANTPKAADARKDASKDDKRHGYTKIEKKSKTDCTTQWDDPDHMENDQREYQKFLETNRKSKSPPQDEHLGKKRGRGANAGPRSKKQKGADGKRDEPIGAAGDKTRVPKKGQKVQWHTLPGYIDGEVVEVVYEDKMVDGKSVKASKEDPRVVLKSDATGKMCVHKPEAVYFD</sequence>
<dbReference type="Proteomes" id="UP001199106">
    <property type="component" value="Unassembled WGS sequence"/>
</dbReference>
<protein>
    <recommendedName>
        <fullName evidence="2">Hypervirulence associated protein TUDOR domain-containing protein</fullName>
    </recommendedName>
</protein>
<organism evidence="3 4">
    <name type="scientific">Alternaria panax</name>
    <dbReference type="NCBI Taxonomy" id="48097"/>
    <lineage>
        <taxon>Eukaryota</taxon>
        <taxon>Fungi</taxon>
        <taxon>Dikarya</taxon>
        <taxon>Ascomycota</taxon>
        <taxon>Pezizomycotina</taxon>
        <taxon>Dothideomycetes</taxon>
        <taxon>Pleosporomycetidae</taxon>
        <taxon>Pleosporales</taxon>
        <taxon>Pleosporineae</taxon>
        <taxon>Pleosporaceae</taxon>
        <taxon>Alternaria</taxon>
        <taxon>Alternaria sect. Panax</taxon>
    </lineage>
</organism>
<dbReference type="Pfam" id="PF11160">
    <property type="entry name" value="Hva1_TUDOR"/>
    <property type="match status" value="1"/>
</dbReference>
<evidence type="ECO:0000313" key="3">
    <source>
        <dbReference type="EMBL" id="KAG9188105.1"/>
    </source>
</evidence>
<dbReference type="InterPro" id="IPR021331">
    <property type="entry name" value="Hva1_TUDOR"/>
</dbReference>
<feature type="region of interest" description="Disordered" evidence="1">
    <location>
        <begin position="1"/>
        <end position="236"/>
    </location>
</feature>
<feature type="compositionally biased region" description="Basic and acidic residues" evidence="1">
    <location>
        <begin position="163"/>
        <end position="193"/>
    </location>
</feature>
<feature type="compositionally biased region" description="Basic and acidic residues" evidence="1">
    <location>
        <begin position="211"/>
        <end position="220"/>
    </location>
</feature>
<evidence type="ECO:0000259" key="2">
    <source>
        <dbReference type="Pfam" id="PF11160"/>
    </source>
</evidence>
<evidence type="ECO:0000313" key="4">
    <source>
        <dbReference type="Proteomes" id="UP001199106"/>
    </source>
</evidence>
<feature type="compositionally biased region" description="Basic and acidic residues" evidence="1">
    <location>
        <begin position="13"/>
        <end position="24"/>
    </location>
</feature>
<evidence type="ECO:0000256" key="1">
    <source>
        <dbReference type="SAM" id="MobiDB-lite"/>
    </source>
</evidence>
<dbReference type="Gene3D" id="2.30.30.1060">
    <property type="match status" value="1"/>
</dbReference>